<keyword evidence="3" id="KW-0238">DNA-binding</keyword>
<evidence type="ECO:0000313" key="7">
    <source>
        <dbReference type="Proteomes" id="UP000628736"/>
    </source>
</evidence>
<evidence type="ECO:0000256" key="1">
    <source>
        <dbReference type="ARBA" id="ARBA00009437"/>
    </source>
</evidence>
<dbReference type="PROSITE" id="PS50931">
    <property type="entry name" value="HTH_LYSR"/>
    <property type="match status" value="1"/>
</dbReference>
<comment type="caution">
    <text evidence="6">The sequence shown here is derived from an EMBL/GenBank/DDBJ whole genome shotgun (WGS) entry which is preliminary data.</text>
</comment>
<evidence type="ECO:0000256" key="4">
    <source>
        <dbReference type="ARBA" id="ARBA00023163"/>
    </source>
</evidence>
<feature type="domain" description="HTH lysR-type" evidence="5">
    <location>
        <begin position="1"/>
        <end position="58"/>
    </location>
</feature>
<dbReference type="Proteomes" id="UP000628736">
    <property type="component" value="Unassembled WGS sequence"/>
</dbReference>
<organism evidence="6 7">
    <name type="scientific">Flintibacter hominis</name>
    <dbReference type="NCBI Taxonomy" id="2763048"/>
    <lineage>
        <taxon>Bacteria</taxon>
        <taxon>Bacillati</taxon>
        <taxon>Bacillota</taxon>
        <taxon>Clostridia</taxon>
        <taxon>Eubacteriales</taxon>
        <taxon>Flintibacter</taxon>
    </lineage>
</organism>
<gene>
    <name evidence="6" type="ORF">H8S11_02575</name>
</gene>
<evidence type="ECO:0000313" key="6">
    <source>
        <dbReference type="EMBL" id="MBC5721709.1"/>
    </source>
</evidence>
<dbReference type="InterPro" id="IPR036388">
    <property type="entry name" value="WH-like_DNA-bd_sf"/>
</dbReference>
<comment type="similarity">
    <text evidence="1">Belongs to the LysR transcriptional regulatory family.</text>
</comment>
<dbReference type="Pfam" id="PF00126">
    <property type="entry name" value="HTH_1"/>
    <property type="match status" value="1"/>
</dbReference>
<dbReference type="Gene3D" id="3.40.190.290">
    <property type="match status" value="1"/>
</dbReference>
<keyword evidence="7" id="KW-1185">Reference proteome</keyword>
<keyword evidence="2" id="KW-0805">Transcription regulation</keyword>
<dbReference type="EMBL" id="JACOPO010000001">
    <property type="protein sequence ID" value="MBC5721709.1"/>
    <property type="molecule type" value="Genomic_DNA"/>
</dbReference>
<accession>A0A8J6J0N3</accession>
<dbReference type="Gene3D" id="1.10.10.10">
    <property type="entry name" value="Winged helix-like DNA-binding domain superfamily/Winged helix DNA-binding domain"/>
    <property type="match status" value="1"/>
</dbReference>
<dbReference type="RefSeq" id="WP_186852076.1">
    <property type="nucleotide sequence ID" value="NZ_JACOPO010000001.1"/>
</dbReference>
<dbReference type="AlphaFoldDB" id="A0A8J6J0N3"/>
<dbReference type="InterPro" id="IPR005119">
    <property type="entry name" value="LysR_subst-bd"/>
</dbReference>
<name>A0A8J6J0N3_9FIRM</name>
<reference evidence="6" key="1">
    <citation type="submission" date="2020-08" db="EMBL/GenBank/DDBJ databases">
        <title>Genome public.</title>
        <authorList>
            <person name="Liu C."/>
            <person name="Sun Q."/>
        </authorList>
    </citation>
    <scope>NUCLEOTIDE SEQUENCE</scope>
    <source>
        <strain evidence="6">NSJ-23</strain>
    </source>
</reference>
<evidence type="ECO:0000256" key="2">
    <source>
        <dbReference type="ARBA" id="ARBA00023015"/>
    </source>
</evidence>
<evidence type="ECO:0000259" key="5">
    <source>
        <dbReference type="PROSITE" id="PS50931"/>
    </source>
</evidence>
<dbReference type="PANTHER" id="PTHR30126:SF40">
    <property type="entry name" value="HTH-TYPE TRANSCRIPTIONAL REGULATOR GLTR"/>
    <property type="match status" value="1"/>
</dbReference>
<dbReference type="InterPro" id="IPR000847">
    <property type="entry name" value="LysR_HTH_N"/>
</dbReference>
<dbReference type="PRINTS" id="PR00039">
    <property type="entry name" value="HTHLYSR"/>
</dbReference>
<dbReference type="InterPro" id="IPR036390">
    <property type="entry name" value="WH_DNA-bd_sf"/>
</dbReference>
<proteinExistence type="inferred from homology"/>
<dbReference type="SUPFAM" id="SSF46785">
    <property type="entry name" value="Winged helix' DNA-binding domain"/>
    <property type="match status" value="1"/>
</dbReference>
<dbReference type="Pfam" id="PF03466">
    <property type="entry name" value="LysR_substrate"/>
    <property type="match status" value="1"/>
</dbReference>
<evidence type="ECO:0000256" key="3">
    <source>
        <dbReference type="ARBA" id="ARBA00023125"/>
    </source>
</evidence>
<sequence length="290" mass="32759">MLDQKLQTFLTVVELRSYTLAAQALHITQPAVSQHIRKLEEHYGAQLIDFTGHQLALTRAGELMYRYATFQAANEHRLLEQLNQSAQTLRVGATLSIADYYLPPLLAPFLAQSFRPLALHVGNTEGMLSACIRGELDCALIEGIFYDNDFCSHIFHTARFLPVAAASHPLSQKEHRLTDLFSYPLILREPGSGTRAILENRLFQAGCSPQSFSSVLECGSFRMIKELLKATHAVSFMYEQVAAQEVACGTLTYLHLSDWQILRPLYFVYPRHSMSHKACQNFYDECLCPK</sequence>
<keyword evidence="4" id="KW-0804">Transcription</keyword>
<protein>
    <submittedName>
        <fullName evidence="6">LysR family transcriptional regulator</fullName>
    </submittedName>
</protein>
<dbReference type="GO" id="GO:0000976">
    <property type="term" value="F:transcription cis-regulatory region binding"/>
    <property type="evidence" value="ECO:0007669"/>
    <property type="project" value="TreeGrafter"/>
</dbReference>
<dbReference type="GO" id="GO:0003700">
    <property type="term" value="F:DNA-binding transcription factor activity"/>
    <property type="evidence" value="ECO:0007669"/>
    <property type="project" value="InterPro"/>
</dbReference>
<dbReference type="PANTHER" id="PTHR30126">
    <property type="entry name" value="HTH-TYPE TRANSCRIPTIONAL REGULATOR"/>
    <property type="match status" value="1"/>
</dbReference>
<dbReference type="SUPFAM" id="SSF53850">
    <property type="entry name" value="Periplasmic binding protein-like II"/>
    <property type="match status" value="1"/>
</dbReference>